<evidence type="ECO:0000313" key="2">
    <source>
        <dbReference type="EMBL" id="KAL1525021.1"/>
    </source>
</evidence>
<proteinExistence type="predicted"/>
<feature type="region of interest" description="Disordered" evidence="1">
    <location>
        <begin position="55"/>
        <end position="97"/>
    </location>
</feature>
<feature type="compositionally biased region" description="Pro residues" evidence="1">
    <location>
        <begin position="55"/>
        <end position="69"/>
    </location>
</feature>
<evidence type="ECO:0000313" key="3">
    <source>
        <dbReference type="Proteomes" id="UP001515480"/>
    </source>
</evidence>
<dbReference type="AlphaFoldDB" id="A0AB34JS95"/>
<feature type="region of interest" description="Disordered" evidence="1">
    <location>
        <begin position="188"/>
        <end position="207"/>
    </location>
</feature>
<comment type="caution">
    <text evidence="2">The sequence shown here is derived from an EMBL/GenBank/DDBJ whole genome shotgun (WGS) entry which is preliminary data.</text>
</comment>
<reference evidence="2 3" key="1">
    <citation type="journal article" date="2024" name="Science">
        <title>Giant polyketide synthase enzymes in the biosynthesis of giant marine polyether toxins.</title>
        <authorList>
            <person name="Fallon T.R."/>
            <person name="Shende V.V."/>
            <person name="Wierzbicki I.H."/>
            <person name="Pendleton A.L."/>
            <person name="Watervoot N.F."/>
            <person name="Auber R.P."/>
            <person name="Gonzalez D.J."/>
            <person name="Wisecaver J.H."/>
            <person name="Moore B.S."/>
        </authorList>
    </citation>
    <scope>NUCLEOTIDE SEQUENCE [LARGE SCALE GENOMIC DNA]</scope>
    <source>
        <strain evidence="2 3">12B1</strain>
    </source>
</reference>
<organism evidence="2 3">
    <name type="scientific">Prymnesium parvum</name>
    <name type="common">Toxic golden alga</name>
    <dbReference type="NCBI Taxonomy" id="97485"/>
    <lineage>
        <taxon>Eukaryota</taxon>
        <taxon>Haptista</taxon>
        <taxon>Haptophyta</taxon>
        <taxon>Prymnesiophyceae</taxon>
        <taxon>Prymnesiales</taxon>
        <taxon>Prymnesiaceae</taxon>
        <taxon>Prymnesium</taxon>
    </lineage>
</organism>
<sequence length="207" mass="22646">MDEAARRLALHALLASGEDLSVREACSRLREACGEKLSRRWVRAEVDAWLLARLPPRPTPRPPLLPSLTPPQRLEHGGVMSRPRRGELVAPPPERGGGECTAEELAAGYSALLQSYGGASKRASQARGERRGARAYARLAEVGLSLLPSRRGSVKKVAKKLRRHMGAMVAGLSDKELKRHLRRALESGAKFRSCPSSTSSKLEFQLK</sequence>
<evidence type="ECO:0000256" key="1">
    <source>
        <dbReference type="SAM" id="MobiDB-lite"/>
    </source>
</evidence>
<name>A0AB34JS95_PRYPA</name>
<gene>
    <name evidence="2" type="ORF">AB1Y20_019896</name>
</gene>
<feature type="compositionally biased region" description="Polar residues" evidence="1">
    <location>
        <begin position="194"/>
        <end position="207"/>
    </location>
</feature>
<protein>
    <submittedName>
        <fullName evidence="2">Uncharacterized protein</fullName>
    </submittedName>
</protein>
<accession>A0AB34JS95</accession>
<dbReference type="Proteomes" id="UP001515480">
    <property type="component" value="Unassembled WGS sequence"/>
</dbReference>
<dbReference type="EMBL" id="JBGBPQ010000004">
    <property type="protein sequence ID" value="KAL1525021.1"/>
    <property type="molecule type" value="Genomic_DNA"/>
</dbReference>
<keyword evidence="3" id="KW-1185">Reference proteome</keyword>